<keyword evidence="1" id="KW-0472">Membrane</keyword>
<dbReference type="Proteomes" id="UP000193218">
    <property type="component" value="Unassembled WGS sequence"/>
</dbReference>
<evidence type="ECO:0008006" key="4">
    <source>
        <dbReference type="Google" id="ProtNLM"/>
    </source>
</evidence>
<dbReference type="PANTHER" id="PTHR39153">
    <property type="entry name" value="AGR244WP"/>
    <property type="match status" value="1"/>
</dbReference>
<gene>
    <name evidence="2" type="ORF">BD324DRAFT_650072</name>
</gene>
<feature type="transmembrane region" description="Helical" evidence="1">
    <location>
        <begin position="44"/>
        <end position="62"/>
    </location>
</feature>
<accession>A0A1Y1UKZ6</accession>
<proteinExistence type="predicted"/>
<evidence type="ECO:0000313" key="3">
    <source>
        <dbReference type="Proteomes" id="UP000193218"/>
    </source>
</evidence>
<organism evidence="2 3">
    <name type="scientific">Kockovaella imperatae</name>
    <dbReference type="NCBI Taxonomy" id="4999"/>
    <lineage>
        <taxon>Eukaryota</taxon>
        <taxon>Fungi</taxon>
        <taxon>Dikarya</taxon>
        <taxon>Basidiomycota</taxon>
        <taxon>Agaricomycotina</taxon>
        <taxon>Tremellomycetes</taxon>
        <taxon>Tremellales</taxon>
        <taxon>Cuniculitremaceae</taxon>
        <taxon>Kockovaella</taxon>
    </lineage>
</organism>
<evidence type="ECO:0000256" key="1">
    <source>
        <dbReference type="SAM" id="Phobius"/>
    </source>
</evidence>
<dbReference type="PANTHER" id="PTHR39153:SF1">
    <property type="entry name" value="AGR244WP"/>
    <property type="match status" value="1"/>
</dbReference>
<dbReference type="EMBL" id="NBSH01000004">
    <property type="protein sequence ID" value="ORX38728.1"/>
    <property type="molecule type" value="Genomic_DNA"/>
</dbReference>
<comment type="caution">
    <text evidence="2">The sequence shown here is derived from an EMBL/GenBank/DDBJ whole genome shotgun (WGS) entry which is preliminary data.</text>
</comment>
<dbReference type="RefSeq" id="XP_021872650.1">
    <property type="nucleotide sequence ID" value="XM_022018090.1"/>
</dbReference>
<keyword evidence="1" id="KW-1133">Transmembrane helix</keyword>
<sequence>MSSSPRSERSKRAEYANRAVGDNSLISADIVQVEAQMKGGIEGAIRWTVIAGAACVLGHYTWPFFRRQTLAFKGFITSSATIFGLVVGADNHLLNYEDHIRRAETNIRRRAHLSLIQEGKIPSEAEIAKWRQENVPENK</sequence>
<reference evidence="2 3" key="1">
    <citation type="submission" date="2017-03" db="EMBL/GenBank/DDBJ databases">
        <title>Widespread Adenine N6-methylation of Active Genes in Fungi.</title>
        <authorList>
            <consortium name="DOE Joint Genome Institute"/>
            <person name="Mondo S.J."/>
            <person name="Dannebaum R.O."/>
            <person name="Kuo R.C."/>
            <person name="Louie K.B."/>
            <person name="Bewick A.J."/>
            <person name="Labutti K."/>
            <person name="Haridas S."/>
            <person name="Kuo A."/>
            <person name="Salamov A."/>
            <person name="Ahrendt S.R."/>
            <person name="Lau R."/>
            <person name="Bowen B.P."/>
            <person name="Lipzen A."/>
            <person name="Sullivan W."/>
            <person name="Andreopoulos W.B."/>
            <person name="Clum A."/>
            <person name="Lindquist E."/>
            <person name="Daum C."/>
            <person name="Northen T.R."/>
            <person name="Ramamoorthy G."/>
            <person name="Schmitz R.J."/>
            <person name="Gryganskyi A."/>
            <person name="Culley D."/>
            <person name="Magnuson J."/>
            <person name="James T.Y."/>
            <person name="O'Malley M.A."/>
            <person name="Stajich J.E."/>
            <person name="Spatafora J.W."/>
            <person name="Visel A."/>
            <person name="Grigoriev I.V."/>
        </authorList>
    </citation>
    <scope>NUCLEOTIDE SEQUENCE [LARGE SCALE GENOMIC DNA]</scope>
    <source>
        <strain evidence="2 3">NRRL Y-17943</strain>
    </source>
</reference>
<dbReference type="GeneID" id="33559899"/>
<dbReference type="AlphaFoldDB" id="A0A1Y1UKZ6"/>
<keyword evidence="1" id="KW-0812">Transmembrane</keyword>
<dbReference type="InParanoid" id="A0A1Y1UKZ6"/>
<evidence type="ECO:0000313" key="2">
    <source>
        <dbReference type="EMBL" id="ORX38728.1"/>
    </source>
</evidence>
<protein>
    <recommendedName>
        <fullName evidence="4">HIG1 domain-containing protein</fullName>
    </recommendedName>
</protein>
<dbReference type="OrthoDB" id="3356019at2759"/>
<dbReference type="InterPro" id="IPR038882">
    <property type="entry name" value="Rcf3"/>
</dbReference>
<name>A0A1Y1UKZ6_9TREE</name>
<keyword evidence="3" id="KW-1185">Reference proteome</keyword>